<dbReference type="AlphaFoldDB" id="A0A137RKW9"/>
<name>A0A137RKW9_9FLAO</name>
<dbReference type="PANTHER" id="PTHR30511:SF0">
    <property type="entry name" value="ALANINE RACEMASE, CATABOLIC-RELATED"/>
    <property type="match status" value="1"/>
</dbReference>
<dbReference type="SUPFAM" id="SSF50621">
    <property type="entry name" value="Alanine racemase C-terminal domain-like"/>
    <property type="match status" value="1"/>
</dbReference>
<dbReference type="PRINTS" id="PR00992">
    <property type="entry name" value="ALARACEMASE"/>
</dbReference>
<comment type="cofactor">
    <cofactor evidence="2 5 6">
        <name>pyridoxal 5'-phosphate</name>
        <dbReference type="ChEBI" id="CHEBI:597326"/>
    </cofactor>
</comment>
<evidence type="ECO:0000256" key="6">
    <source>
        <dbReference type="PIRSR" id="PIRSR600821-50"/>
    </source>
</evidence>
<dbReference type="InterPro" id="IPR001608">
    <property type="entry name" value="Ala_racemase_N"/>
</dbReference>
<proteinExistence type="inferred from homology"/>
<reference evidence="9 10" key="2">
    <citation type="journal article" date="2016" name="Int. J. Syst. Evol. Microbiol.">
        <title>Vitellibacter aquimaris sp. nov., a marine bacterium isolated from seawater.</title>
        <authorList>
            <person name="Thevarajoo S."/>
            <person name="Selvaratnam C."/>
            <person name="Goh K.M."/>
            <person name="Hong K.W."/>
            <person name="Chan X.Y."/>
            <person name="Chan K.G."/>
            <person name="Chong C.S."/>
        </authorList>
    </citation>
    <scope>NUCLEOTIDE SEQUENCE [LARGE SCALE GENOMIC DNA]</scope>
    <source>
        <strain evidence="9 10">D-24</strain>
    </source>
</reference>
<keyword evidence="3 5" id="KW-0663">Pyridoxal phosphate</keyword>
<feature type="domain" description="Alanine racemase C-terminal" evidence="8">
    <location>
        <begin position="243"/>
        <end position="367"/>
    </location>
</feature>
<dbReference type="Gene3D" id="3.20.20.10">
    <property type="entry name" value="Alanine racemase"/>
    <property type="match status" value="1"/>
</dbReference>
<dbReference type="GO" id="GO:0030170">
    <property type="term" value="F:pyridoxal phosphate binding"/>
    <property type="evidence" value="ECO:0007669"/>
    <property type="project" value="UniProtKB-UniRule"/>
</dbReference>
<dbReference type="OrthoDB" id="9801978at2"/>
<dbReference type="EC" id="5.1.1.1" evidence="5"/>
<dbReference type="CDD" id="cd00430">
    <property type="entry name" value="PLPDE_III_AR"/>
    <property type="match status" value="1"/>
</dbReference>
<sequence length="369" mass="40925">MPKATETLLEIDLNALDNNYKYLTSKLKPNTKVLAVVKAFAYGSDSVVIAKELVVLGVDYFAVAYANEGETLRNAKIETPILVLHPLPINFEVIVDRCLEPSIYSRKTLKEFVAFAEEKKQKDYPIHLKFNTGLNRLGFVESDVDFIVETLSKTTTVKVKSAFSHLAASEDLKLKDFTKRQIEDFRKISEELSEKLGYKPLLHCANTSGIINYPEAHFDMVRTGIGLYGFGNDKEENKHLKPVGTLKTVISQIHTVQKNESVGYNRGFIAEKTTMSATLPIGHADGIPRSYGKGKGWVTIHGKKAPILGNVCMDMIMVDVTGIECQEGDEAIVFGPSSTAEELSATINSISYELITAVSQRVKRVVCRN</sequence>
<feature type="binding site" evidence="5 7">
    <location>
        <position position="136"/>
    </location>
    <ligand>
        <name>substrate</name>
    </ligand>
</feature>
<dbReference type="FunFam" id="3.20.20.10:FF:000002">
    <property type="entry name" value="Alanine racemase"/>
    <property type="match status" value="1"/>
</dbReference>
<dbReference type="PANTHER" id="PTHR30511">
    <property type="entry name" value="ALANINE RACEMASE"/>
    <property type="match status" value="1"/>
</dbReference>
<evidence type="ECO:0000256" key="2">
    <source>
        <dbReference type="ARBA" id="ARBA00001933"/>
    </source>
</evidence>
<evidence type="ECO:0000259" key="8">
    <source>
        <dbReference type="SMART" id="SM01005"/>
    </source>
</evidence>
<evidence type="ECO:0000313" key="10">
    <source>
        <dbReference type="Proteomes" id="UP000070138"/>
    </source>
</evidence>
<dbReference type="Pfam" id="PF01168">
    <property type="entry name" value="Ala_racemase_N"/>
    <property type="match status" value="1"/>
</dbReference>
<dbReference type="SMART" id="SM01005">
    <property type="entry name" value="Ala_racemase_C"/>
    <property type="match status" value="1"/>
</dbReference>
<dbReference type="Proteomes" id="UP000070138">
    <property type="component" value="Unassembled WGS sequence"/>
</dbReference>
<keyword evidence="4 5" id="KW-0413">Isomerase</keyword>
<feature type="active site" description="Proton acceptor; specific for L-alanine" evidence="5">
    <location>
        <position position="264"/>
    </location>
</feature>
<dbReference type="InterPro" id="IPR009006">
    <property type="entry name" value="Ala_racemase/Decarboxylase_C"/>
</dbReference>
<dbReference type="InterPro" id="IPR000821">
    <property type="entry name" value="Ala_racemase"/>
</dbReference>
<gene>
    <name evidence="9" type="ORF">LS48_05110</name>
</gene>
<dbReference type="InterPro" id="IPR029066">
    <property type="entry name" value="PLP-binding_barrel"/>
</dbReference>
<dbReference type="InterPro" id="IPR011079">
    <property type="entry name" value="Ala_racemase_C"/>
</dbReference>
<comment type="pathway">
    <text evidence="5">Amino-acid biosynthesis; D-alanine biosynthesis; D-alanine from L-alanine: step 1/1.</text>
</comment>
<dbReference type="EMBL" id="JRWG01000002">
    <property type="protein sequence ID" value="KXO00833.1"/>
    <property type="molecule type" value="Genomic_DNA"/>
</dbReference>
<dbReference type="UniPathway" id="UPA00042">
    <property type="reaction ID" value="UER00497"/>
</dbReference>
<organism evidence="9 10">
    <name type="scientific">Aequorivita aquimaris</name>
    <dbReference type="NCBI Taxonomy" id="1548749"/>
    <lineage>
        <taxon>Bacteria</taxon>
        <taxon>Pseudomonadati</taxon>
        <taxon>Bacteroidota</taxon>
        <taxon>Flavobacteriia</taxon>
        <taxon>Flavobacteriales</taxon>
        <taxon>Flavobacteriaceae</taxon>
        <taxon>Aequorivita</taxon>
    </lineage>
</organism>
<protein>
    <recommendedName>
        <fullName evidence="5">Alanine racemase</fullName>
        <ecNumber evidence="5">5.1.1.1</ecNumber>
    </recommendedName>
</protein>
<comment type="similarity">
    <text evidence="5">Belongs to the alanine racemase family.</text>
</comment>
<comment type="catalytic activity">
    <reaction evidence="1 5">
        <text>L-alanine = D-alanine</text>
        <dbReference type="Rhea" id="RHEA:20249"/>
        <dbReference type="ChEBI" id="CHEBI:57416"/>
        <dbReference type="ChEBI" id="CHEBI:57972"/>
        <dbReference type="EC" id="5.1.1.1"/>
    </reaction>
</comment>
<dbReference type="Pfam" id="PF00842">
    <property type="entry name" value="Ala_racemase_C"/>
    <property type="match status" value="1"/>
</dbReference>
<evidence type="ECO:0000256" key="3">
    <source>
        <dbReference type="ARBA" id="ARBA00022898"/>
    </source>
</evidence>
<feature type="modified residue" description="N6-(pyridoxal phosphate)lysine" evidence="5 6">
    <location>
        <position position="38"/>
    </location>
</feature>
<dbReference type="NCBIfam" id="TIGR00492">
    <property type="entry name" value="alr"/>
    <property type="match status" value="1"/>
</dbReference>
<comment type="caution">
    <text evidence="9">The sequence shown here is derived from an EMBL/GenBank/DDBJ whole genome shotgun (WGS) entry which is preliminary data.</text>
</comment>
<reference evidence="10" key="1">
    <citation type="submission" date="2014-10" db="EMBL/GenBank/DDBJ databases">
        <title>Genome sequencing of Vitellibacter sp. D-24.</title>
        <authorList>
            <person name="Thevarajoo S."/>
            <person name="Selvaratnam C."/>
            <person name="Goh K.M."/>
            <person name="Chong C.S."/>
        </authorList>
    </citation>
    <scope>NUCLEOTIDE SEQUENCE [LARGE SCALE GENOMIC DNA]</scope>
    <source>
        <strain evidence="10">D-24</strain>
    </source>
</reference>
<evidence type="ECO:0000313" key="9">
    <source>
        <dbReference type="EMBL" id="KXO00833.1"/>
    </source>
</evidence>
<dbReference type="GO" id="GO:0008784">
    <property type="term" value="F:alanine racemase activity"/>
    <property type="evidence" value="ECO:0007669"/>
    <property type="project" value="UniProtKB-UniRule"/>
</dbReference>
<dbReference type="STRING" id="1548749.LS48_05110"/>
<dbReference type="GO" id="GO:0030632">
    <property type="term" value="P:D-alanine biosynthetic process"/>
    <property type="evidence" value="ECO:0007669"/>
    <property type="project" value="UniProtKB-UniRule"/>
</dbReference>
<dbReference type="HAMAP" id="MF_01201">
    <property type="entry name" value="Ala_racemase"/>
    <property type="match status" value="1"/>
</dbReference>
<evidence type="ECO:0000256" key="1">
    <source>
        <dbReference type="ARBA" id="ARBA00000316"/>
    </source>
</evidence>
<feature type="binding site" evidence="5 7">
    <location>
        <position position="313"/>
    </location>
    <ligand>
        <name>substrate</name>
    </ligand>
</feature>
<accession>A0A137RKW9</accession>
<dbReference type="RefSeq" id="WP_062620713.1">
    <property type="nucleotide sequence ID" value="NZ_JRWG01000002.1"/>
</dbReference>
<comment type="function">
    <text evidence="5">Catalyzes the interconversion of L-alanine and D-alanine. May also act on other amino acids.</text>
</comment>
<evidence type="ECO:0000256" key="7">
    <source>
        <dbReference type="PIRSR" id="PIRSR600821-52"/>
    </source>
</evidence>
<dbReference type="GO" id="GO:0005829">
    <property type="term" value="C:cytosol"/>
    <property type="evidence" value="ECO:0007669"/>
    <property type="project" value="TreeGrafter"/>
</dbReference>
<feature type="active site" description="Proton acceptor; specific for D-alanine" evidence="5">
    <location>
        <position position="38"/>
    </location>
</feature>
<dbReference type="PATRIC" id="fig|1548749.3.peg.1075"/>
<evidence type="ECO:0000256" key="4">
    <source>
        <dbReference type="ARBA" id="ARBA00023235"/>
    </source>
</evidence>
<dbReference type="Gene3D" id="2.40.37.10">
    <property type="entry name" value="Lyase, Ornithine Decarboxylase, Chain A, domain 1"/>
    <property type="match status" value="1"/>
</dbReference>
<evidence type="ECO:0000256" key="5">
    <source>
        <dbReference type="HAMAP-Rule" id="MF_01201"/>
    </source>
</evidence>
<keyword evidence="10" id="KW-1185">Reference proteome</keyword>
<dbReference type="SUPFAM" id="SSF51419">
    <property type="entry name" value="PLP-binding barrel"/>
    <property type="match status" value="1"/>
</dbReference>